<comment type="caution">
    <text evidence="2">The sequence shown here is derived from an EMBL/GenBank/DDBJ whole genome shotgun (WGS) entry which is preliminary data.</text>
</comment>
<accession>A0A6A1W6N0</accession>
<sequence length="331" mass="36408">MSDPNGYEDHSNQELPIPEAFQDSVVEAPFDNRFALLCLNANSPSPSKNHHQPCFNCGCTGCVSNSLKRRSPSSSSSNFQDPLSAFSPDSERHPKKLFLDHDDLTRQGFSKLSLPVPSAPAQPQAQSQSQSQPQAQVQVHPVLRRSVSDPYHPSITSTFTDPFAAGLGFQVPNPNPPQSPEEAKKRILQLTPPSNSGLPPLPPPLIRSVSDPTPSPAKTYSRSSSPGNVSVDLTKEKTPNSNSNSKKRLRRMRDCAIEMSKCYEQITREQEETKRGAEEENAATKDNCGTEFEESVFVEKLGEGLTIHFECPCGKGYQILLSGTDCYYKLM</sequence>
<keyword evidence="3" id="KW-1185">Reference proteome</keyword>
<evidence type="ECO:0000313" key="3">
    <source>
        <dbReference type="Proteomes" id="UP000516437"/>
    </source>
</evidence>
<gene>
    <name evidence="2" type="ORF">CJ030_MR3G001139</name>
</gene>
<feature type="compositionally biased region" description="Low complexity" evidence="1">
    <location>
        <begin position="72"/>
        <end position="84"/>
    </location>
</feature>
<reference evidence="2 3" key="1">
    <citation type="journal article" date="2019" name="Plant Biotechnol. J.">
        <title>The red bayberry genome and genetic basis of sex determination.</title>
        <authorList>
            <person name="Jia H.M."/>
            <person name="Jia H.J."/>
            <person name="Cai Q.L."/>
            <person name="Wang Y."/>
            <person name="Zhao H.B."/>
            <person name="Yang W.F."/>
            <person name="Wang G.Y."/>
            <person name="Li Y.H."/>
            <person name="Zhan D.L."/>
            <person name="Shen Y.T."/>
            <person name="Niu Q.F."/>
            <person name="Chang L."/>
            <person name="Qiu J."/>
            <person name="Zhao L."/>
            <person name="Xie H.B."/>
            <person name="Fu W.Y."/>
            <person name="Jin J."/>
            <person name="Li X.W."/>
            <person name="Jiao Y."/>
            <person name="Zhou C.C."/>
            <person name="Tu T."/>
            <person name="Chai C.Y."/>
            <person name="Gao J.L."/>
            <person name="Fan L.J."/>
            <person name="van de Weg E."/>
            <person name="Wang J.Y."/>
            <person name="Gao Z.S."/>
        </authorList>
    </citation>
    <scope>NUCLEOTIDE SEQUENCE [LARGE SCALE GENOMIC DNA]</scope>
    <source>
        <tissue evidence="2">Leaves</tissue>
    </source>
</reference>
<protein>
    <submittedName>
        <fullName evidence="2">Uncharacterized protein</fullName>
    </submittedName>
</protein>
<evidence type="ECO:0000256" key="1">
    <source>
        <dbReference type="SAM" id="MobiDB-lite"/>
    </source>
</evidence>
<feature type="region of interest" description="Disordered" evidence="1">
    <location>
        <begin position="110"/>
        <end position="139"/>
    </location>
</feature>
<feature type="region of interest" description="Disordered" evidence="1">
    <location>
        <begin position="190"/>
        <end position="249"/>
    </location>
</feature>
<dbReference type="EMBL" id="RXIC02000021">
    <property type="protein sequence ID" value="KAB1219378.1"/>
    <property type="molecule type" value="Genomic_DNA"/>
</dbReference>
<organism evidence="2 3">
    <name type="scientific">Morella rubra</name>
    <name type="common">Chinese bayberry</name>
    <dbReference type="NCBI Taxonomy" id="262757"/>
    <lineage>
        <taxon>Eukaryota</taxon>
        <taxon>Viridiplantae</taxon>
        <taxon>Streptophyta</taxon>
        <taxon>Embryophyta</taxon>
        <taxon>Tracheophyta</taxon>
        <taxon>Spermatophyta</taxon>
        <taxon>Magnoliopsida</taxon>
        <taxon>eudicotyledons</taxon>
        <taxon>Gunneridae</taxon>
        <taxon>Pentapetalae</taxon>
        <taxon>rosids</taxon>
        <taxon>fabids</taxon>
        <taxon>Fagales</taxon>
        <taxon>Myricaceae</taxon>
        <taxon>Morella</taxon>
    </lineage>
</organism>
<feature type="compositionally biased region" description="Low complexity" evidence="1">
    <location>
        <begin position="115"/>
        <end position="139"/>
    </location>
</feature>
<feature type="region of interest" description="Disordered" evidence="1">
    <location>
        <begin position="68"/>
        <end position="95"/>
    </location>
</feature>
<dbReference type="OrthoDB" id="1289445at2759"/>
<feature type="compositionally biased region" description="Polar residues" evidence="1">
    <location>
        <begin position="216"/>
        <end position="228"/>
    </location>
</feature>
<dbReference type="Proteomes" id="UP000516437">
    <property type="component" value="Chromosome 3"/>
</dbReference>
<proteinExistence type="predicted"/>
<name>A0A6A1W6N0_9ROSI</name>
<evidence type="ECO:0000313" key="2">
    <source>
        <dbReference type="EMBL" id="KAB1219378.1"/>
    </source>
</evidence>
<dbReference type="AlphaFoldDB" id="A0A6A1W6N0"/>